<dbReference type="SMART" id="SM00173">
    <property type="entry name" value="RAS"/>
    <property type="match status" value="1"/>
</dbReference>
<evidence type="ECO:0000256" key="2">
    <source>
        <dbReference type="ARBA" id="ARBA00022741"/>
    </source>
</evidence>
<dbReference type="PRINTS" id="PR00449">
    <property type="entry name" value="RASTRNSFRMNG"/>
</dbReference>
<dbReference type="Proteomes" id="UP000014680">
    <property type="component" value="Unassembled WGS sequence"/>
</dbReference>
<dbReference type="GO" id="GO:0005525">
    <property type="term" value="F:GTP binding"/>
    <property type="evidence" value="ECO:0007669"/>
    <property type="project" value="UniProtKB-KW"/>
</dbReference>
<evidence type="ECO:0000256" key="4">
    <source>
        <dbReference type="ARBA" id="ARBA00023288"/>
    </source>
</evidence>
<dbReference type="PROSITE" id="PS51417">
    <property type="entry name" value="ARF"/>
    <property type="match status" value="1"/>
</dbReference>
<protein>
    <submittedName>
        <fullName evidence="5">Uncharacterized protein</fullName>
    </submittedName>
</protein>
<dbReference type="KEGG" id="eiv:EIN_485590"/>
<comment type="similarity">
    <text evidence="1">Belongs to the small GTPase superfamily. Rho family.</text>
</comment>
<reference evidence="5 6" key="1">
    <citation type="submission" date="2012-10" db="EMBL/GenBank/DDBJ databases">
        <authorList>
            <person name="Zafar N."/>
            <person name="Inman J."/>
            <person name="Hall N."/>
            <person name="Lorenzi H."/>
            <person name="Caler E."/>
        </authorList>
    </citation>
    <scope>NUCLEOTIDE SEQUENCE [LARGE SCALE GENOMIC DNA]</scope>
    <source>
        <strain evidence="5 6">IP1</strain>
    </source>
</reference>
<keyword evidence="4" id="KW-0449">Lipoprotein</keyword>
<evidence type="ECO:0000256" key="3">
    <source>
        <dbReference type="ARBA" id="ARBA00023134"/>
    </source>
</evidence>
<organism evidence="5 6">
    <name type="scientific">Entamoeba invadens IP1</name>
    <dbReference type="NCBI Taxonomy" id="370355"/>
    <lineage>
        <taxon>Eukaryota</taxon>
        <taxon>Amoebozoa</taxon>
        <taxon>Evosea</taxon>
        <taxon>Archamoebae</taxon>
        <taxon>Mastigamoebida</taxon>
        <taxon>Entamoebidae</taxon>
        <taxon>Entamoeba</taxon>
    </lineage>
</organism>
<dbReference type="SUPFAM" id="SSF52540">
    <property type="entry name" value="P-loop containing nucleoside triphosphate hydrolases"/>
    <property type="match status" value="1"/>
</dbReference>
<keyword evidence="6" id="KW-1185">Reference proteome</keyword>
<dbReference type="InterPro" id="IPR027417">
    <property type="entry name" value="P-loop_NTPase"/>
</dbReference>
<dbReference type="NCBIfam" id="TIGR00231">
    <property type="entry name" value="small_GTP"/>
    <property type="match status" value="1"/>
</dbReference>
<dbReference type="CDD" id="cd00154">
    <property type="entry name" value="Rab"/>
    <property type="match status" value="1"/>
</dbReference>
<dbReference type="FunFam" id="3.40.50.300:FF:000808">
    <property type="entry name" value="Small GTP-binding protein, putative"/>
    <property type="match status" value="1"/>
</dbReference>
<dbReference type="InterPro" id="IPR005225">
    <property type="entry name" value="Small_GTP-bd"/>
</dbReference>
<dbReference type="RefSeq" id="XP_004255938.1">
    <property type="nucleotide sequence ID" value="XM_004255890.1"/>
</dbReference>
<dbReference type="VEuPathDB" id="AmoebaDB:EIN_485590"/>
<evidence type="ECO:0000256" key="1">
    <source>
        <dbReference type="ARBA" id="ARBA00010142"/>
    </source>
</evidence>
<keyword evidence="2" id="KW-0547">Nucleotide-binding</keyword>
<dbReference type="InterPro" id="IPR001806">
    <property type="entry name" value="Small_GTPase"/>
</dbReference>
<sequence length="226" mass="25278">MKKAKPVKCLLLGESGVGKTACVQRLVETTFDNMYTASVGVDFKIKEIPIGDEVVRIELWDTAGQERFRSITKTYYRGSDAAVVMFSLTDKNSFDRIAYWLNEMQDLQKRPIVVLAGNKCDLTSERSVFAEEVTAAFPDLKYFETSAESGKNITEVFQCLAQTYVDLLHKPLEAKKMRESFLVRSSSSKSLSIEEIDNIPAAPVPLVNADEPVLLSSSLKKKKKCC</sequence>
<dbReference type="Pfam" id="PF00071">
    <property type="entry name" value="Ras"/>
    <property type="match status" value="1"/>
</dbReference>
<evidence type="ECO:0000313" key="5">
    <source>
        <dbReference type="EMBL" id="ELP89167.1"/>
    </source>
</evidence>
<dbReference type="EMBL" id="KB206670">
    <property type="protein sequence ID" value="ELP89167.1"/>
    <property type="molecule type" value="Genomic_DNA"/>
</dbReference>
<dbReference type="InterPro" id="IPR050227">
    <property type="entry name" value="Rab"/>
</dbReference>
<dbReference type="AlphaFoldDB" id="A0A0A1U4H9"/>
<dbReference type="OrthoDB" id="25311at2759"/>
<dbReference type="GO" id="GO:0003924">
    <property type="term" value="F:GTPase activity"/>
    <property type="evidence" value="ECO:0007669"/>
    <property type="project" value="InterPro"/>
</dbReference>
<dbReference type="Gene3D" id="3.40.50.300">
    <property type="entry name" value="P-loop containing nucleotide triphosphate hydrolases"/>
    <property type="match status" value="1"/>
</dbReference>
<gene>
    <name evidence="5" type="ORF">EIN_485590</name>
</gene>
<evidence type="ECO:0000313" key="6">
    <source>
        <dbReference type="Proteomes" id="UP000014680"/>
    </source>
</evidence>
<dbReference type="PROSITE" id="PS51421">
    <property type="entry name" value="RAS"/>
    <property type="match status" value="1"/>
</dbReference>
<dbReference type="SMART" id="SM00174">
    <property type="entry name" value="RHO"/>
    <property type="match status" value="1"/>
</dbReference>
<keyword evidence="3" id="KW-0342">GTP-binding</keyword>
<dbReference type="SMART" id="SM00175">
    <property type="entry name" value="RAB"/>
    <property type="match status" value="1"/>
</dbReference>
<dbReference type="PANTHER" id="PTHR47977">
    <property type="entry name" value="RAS-RELATED PROTEIN RAB"/>
    <property type="match status" value="1"/>
</dbReference>
<accession>A0A0A1U4H9</accession>
<proteinExistence type="inferred from homology"/>
<dbReference type="SMART" id="SM00176">
    <property type="entry name" value="RAN"/>
    <property type="match status" value="1"/>
</dbReference>
<dbReference type="OMA" id="KVGENTD"/>
<dbReference type="PROSITE" id="PS51419">
    <property type="entry name" value="RAB"/>
    <property type="match status" value="1"/>
</dbReference>
<dbReference type="GeneID" id="14888267"/>
<name>A0A0A1U4H9_ENTIV</name>